<proteinExistence type="predicted"/>
<keyword evidence="3" id="KW-1185">Reference proteome</keyword>
<evidence type="ECO:0000313" key="2">
    <source>
        <dbReference type="EMBL" id="CAI4210237.1"/>
    </source>
</evidence>
<dbReference type="GO" id="GO:0019674">
    <property type="term" value="P:NAD+ metabolic process"/>
    <property type="evidence" value="ECO:0007669"/>
    <property type="project" value="InterPro"/>
</dbReference>
<dbReference type="AlphaFoldDB" id="A0A9P1GTZ3"/>
<comment type="caution">
    <text evidence="2">The sequence shown here is derived from an EMBL/GenBank/DDBJ whole genome shotgun (WGS) entry which is preliminary data.</text>
</comment>
<protein>
    <submittedName>
        <fullName evidence="2">Uncharacterized protein</fullName>
    </submittedName>
</protein>
<dbReference type="OrthoDB" id="24581at2759"/>
<evidence type="ECO:0000313" key="3">
    <source>
        <dbReference type="Proteomes" id="UP000838763"/>
    </source>
</evidence>
<name>A0A9P1GTZ3_9PEZI</name>
<dbReference type="SUPFAM" id="SSF111331">
    <property type="entry name" value="NAD kinase/diacylglycerol kinase-like"/>
    <property type="match status" value="1"/>
</dbReference>
<reference evidence="2" key="1">
    <citation type="submission" date="2022-11" db="EMBL/GenBank/DDBJ databases">
        <authorList>
            <person name="Scott C."/>
            <person name="Bruce N."/>
        </authorList>
    </citation>
    <scope>NUCLEOTIDE SEQUENCE</scope>
</reference>
<dbReference type="EMBL" id="CALLCH030000001">
    <property type="protein sequence ID" value="CAI4210237.1"/>
    <property type="molecule type" value="Genomic_DNA"/>
</dbReference>
<gene>
    <name evidence="2" type="ORF">PPNO1_LOCUS44</name>
</gene>
<organism evidence="2 3">
    <name type="scientific">Parascedosporium putredinis</name>
    <dbReference type="NCBI Taxonomy" id="1442378"/>
    <lineage>
        <taxon>Eukaryota</taxon>
        <taxon>Fungi</taxon>
        <taxon>Dikarya</taxon>
        <taxon>Ascomycota</taxon>
        <taxon>Pezizomycotina</taxon>
        <taxon>Sordariomycetes</taxon>
        <taxon>Hypocreomycetidae</taxon>
        <taxon>Microascales</taxon>
        <taxon>Microascaceae</taxon>
        <taxon>Parascedosporium</taxon>
    </lineage>
</organism>
<dbReference type="Gene3D" id="2.60.200.30">
    <property type="entry name" value="Probable inorganic polyphosphate/atp-NAD kinase, domain 2"/>
    <property type="match status" value="1"/>
</dbReference>
<dbReference type="GO" id="GO:0006741">
    <property type="term" value="P:NADP+ biosynthetic process"/>
    <property type="evidence" value="ECO:0007669"/>
    <property type="project" value="TreeGrafter"/>
</dbReference>
<dbReference type="PANTHER" id="PTHR20275">
    <property type="entry name" value="NAD KINASE"/>
    <property type="match status" value="1"/>
</dbReference>
<dbReference type="Pfam" id="PF20143">
    <property type="entry name" value="NAD_kinase_C"/>
    <property type="match status" value="1"/>
</dbReference>
<feature type="region of interest" description="Disordered" evidence="1">
    <location>
        <begin position="1"/>
        <end position="25"/>
    </location>
</feature>
<dbReference type="InterPro" id="IPR017437">
    <property type="entry name" value="ATP-NAD_kinase_PpnK-typ_C"/>
</dbReference>
<accession>A0A9P1GTZ3</accession>
<dbReference type="Proteomes" id="UP000838763">
    <property type="component" value="Unassembled WGS sequence"/>
</dbReference>
<dbReference type="GO" id="GO:0003951">
    <property type="term" value="F:NAD+ kinase activity"/>
    <property type="evidence" value="ECO:0007669"/>
    <property type="project" value="InterPro"/>
</dbReference>
<sequence length="187" mass="20123">MRAIKSKPSADSPYSDETEDEYNRRRDLIEELIGEENDDVRTHRPDGTFEVLNEVVVDRGPNPTLSNLDLFGDDEHFTSILADGICVSTPTGSTAYNLAAGGSSATPKIPSCFSWASFDGRERVELHPGDYVTISASRFPFATVQETAVEVRTGSIASAGSLGGTRGRSRNTFATEKAGYGVLGTQP</sequence>
<dbReference type="PANTHER" id="PTHR20275:SF11">
    <property type="entry name" value="KINASE, PUTATIVE (AFU_ORTHOLOGUE AFUA_5G12870)-RELATED"/>
    <property type="match status" value="1"/>
</dbReference>
<evidence type="ECO:0000256" key="1">
    <source>
        <dbReference type="SAM" id="MobiDB-lite"/>
    </source>
</evidence>
<dbReference type="InterPro" id="IPR016064">
    <property type="entry name" value="NAD/diacylglycerol_kinase_sf"/>
</dbReference>